<dbReference type="InterPro" id="IPR043502">
    <property type="entry name" value="DNA/RNA_pol_sf"/>
</dbReference>
<proteinExistence type="predicted"/>
<dbReference type="Pfam" id="PF17919">
    <property type="entry name" value="RT_RNaseH_2"/>
    <property type="match status" value="1"/>
</dbReference>
<evidence type="ECO:0000256" key="5">
    <source>
        <dbReference type="ARBA" id="ARBA00022759"/>
    </source>
</evidence>
<dbReference type="GO" id="GO:0004519">
    <property type="term" value="F:endonuclease activity"/>
    <property type="evidence" value="ECO:0007669"/>
    <property type="project" value="UniProtKB-KW"/>
</dbReference>
<evidence type="ECO:0000313" key="10">
    <source>
        <dbReference type="EMBL" id="GFO16842.1"/>
    </source>
</evidence>
<dbReference type="Gene3D" id="1.10.340.70">
    <property type="match status" value="1"/>
</dbReference>
<keyword evidence="6" id="KW-0378">Hydrolase</keyword>
<keyword evidence="4" id="KW-0540">Nuclease</keyword>
<dbReference type="InterPro" id="IPR000477">
    <property type="entry name" value="RT_dom"/>
</dbReference>
<dbReference type="FunFam" id="3.10.20.370:FF:000001">
    <property type="entry name" value="Retrovirus-related Pol polyprotein from transposon 17.6-like protein"/>
    <property type="match status" value="1"/>
</dbReference>
<dbReference type="EMBL" id="BLXT01004727">
    <property type="protein sequence ID" value="GFO16842.1"/>
    <property type="molecule type" value="Genomic_DNA"/>
</dbReference>
<dbReference type="CDD" id="cd09274">
    <property type="entry name" value="RNase_HI_RT_Ty3"/>
    <property type="match status" value="1"/>
</dbReference>
<dbReference type="FunFam" id="1.10.340.70:FF:000001">
    <property type="entry name" value="Retrovirus-related Pol polyprotein from transposon gypsy-like Protein"/>
    <property type="match status" value="1"/>
</dbReference>
<dbReference type="InterPro" id="IPR041588">
    <property type="entry name" value="Integrase_H2C2"/>
</dbReference>
<dbReference type="InterPro" id="IPR043128">
    <property type="entry name" value="Rev_trsase/Diguanyl_cyclase"/>
</dbReference>
<evidence type="ECO:0000256" key="1">
    <source>
        <dbReference type="ARBA" id="ARBA00022670"/>
    </source>
</evidence>
<gene>
    <name evidence="10" type="ORF">PoB_004334700</name>
</gene>
<sequence length="867" mass="97577">MTEKFYRSHLETATHISPAALKFNLTAANGTEIPYTGYLSVTVDLLGTTVRDAVIFITKELTSTDCILGMNILKHIPMFSECADIHVNWNRKTKIARSPKTPTLVPAHSIVTIQASGPAPHFSQDVIVEPIEGAPQGIVLIQTFTRSQKGFVNVGIANPAGFDIVIPSRAKIGLLQPARQTTVNLCKAQQDKQSNGLANLDINPDLSEGEREALDKLLKQNRDVFACKDDELGCTDLLKHRIILTSDIPIAQPYRRIPPSQLQEVRDHLDDLLTREIIVPSSSPYAAPIVVVRKKSGEIRLCCDYRKLNEVTRKDAFPLPRIEECLDALGGSKYFSTLDLASGYHQMMMHPEDEEKTAFTTPFGLYHWKRLPFGLCNAPAQFSRLMQRVMNDHLFKIMVLYLDDLLIYSPDFNSHIDRLQAIFNRLREVGIKLNPEKCSFVKSSVSFLGHVLSEEGVSTDPDKITAVKNFPTPTTVRDVRAFLGLAGYYRRFVKNFSHKAKPLSELLQKTTGPSKNSKLGNRWNQDCVKAFGSLKSDLTSAAILGYADFNKPFVLEVDASNQGLGAVLSQKTDNGMKVIAYGSRGLRKSERSMHNYSSRKLELLALKWAVTEKFRSYLLGSKFSIFTDNNPLCHLRTAKIGATEQRWQGELAAFDFDIIYRPGKHNTNADTLSRYPVDPVVDEIEDYPNQHIGLSAIHGSTYVPPFPAVFKKDIHCQQMACSLQSLSQKHESTLNPCATTPFNPSDSVPMSEQQEQDTTIQPVRAFLRQHRKPNFRERAALPRHAQALLTQWKRLRFEDNVLVRTVVGPEGEISQVVLPVKKQNEACQLAHDSCGHQGPERTLQTLRKRFFWPGMHHDVFDYCRRCH</sequence>
<dbReference type="InterPro" id="IPR050951">
    <property type="entry name" value="Retrovirus_Pol_polyprotein"/>
</dbReference>
<reference evidence="10 11" key="1">
    <citation type="journal article" date="2021" name="Elife">
        <title>Chloroplast acquisition without the gene transfer in kleptoplastic sea slugs, Plakobranchus ocellatus.</title>
        <authorList>
            <person name="Maeda T."/>
            <person name="Takahashi S."/>
            <person name="Yoshida T."/>
            <person name="Shimamura S."/>
            <person name="Takaki Y."/>
            <person name="Nagai Y."/>
            <person name="Toyoda A."/>
            <person name="Suzuki Y."/>
            <person name="Arimoto A."/>
            <person name="Ishii H."/>
            <person name="Satoh N."/>
            <person name="Nishiyama T."/>
            <person name="Hasebe M."/>
            <person name="Maruyama T."/>
            <person name="Minagawa J."/>
            <person name="Obokata J."/>
            <person name="Shigenobu S."/>
        </authorList>
    </citation>
    <scope>NUCLEOTIDE SEQUENCE [LARGE SCALE GENOMIC DNA]</scope>
</reference>
<dbReference type="FunFam" id="3.30.70.270:FF:000020">
    <property type="entry name" value="Transposon Tf2-6 polyprotein-like Protein"/>
    <property type="match status" value="1"/>
</dbReference>
<keyword evidence="1" id="KW-0645">Protease</keyword>
<evidence type="ECO:0000256" key="3">
    <source>
        <dbReference type="ARBA" id="ARBA00022695"/>
    </source>
</evidence>
<evidence type="ECO:0000259" key="9">
    <source>
        <dbReference type="PROSITE" id="PS50878"/>
    </source>
</evidence>
<keyword evidence="5" id="KW-0255">Endonuclease</keyword>
<keyword evidence="7" id="KW-0695">RNA-directed DNA polymerase</keyword>
<dbReference type="Gene3D" id="3.30.70.270">
    <property type="match status" value="2"/>
</dbReference>
<dbReference type="Proteomes" id="UP000735302">
    <property type="component" value="Unassembled WGS sequence"/>
</dbReference>
<evidence type="ECO:0000313" key="11">
    <source>
        <dbReference type="Proteomes" id="UP000735302"/>
    </source>
</evidence>
<dbReference type="Pfam" id="PF17921">
    <property type="entry name" value="Integrase_H2C2"/>
    <property type="match status" value="1"/>
</dbReference>
<dbReference type="GO" id="GO:0006508">
    <property type="term" value="P:proteolysis"/>
    <property type="evidence" value="ECO:0007669"/>
    <property type="project" value="UniProtKB-KW"/>
</dbReference>
<evidence type="ECO:0000256" key="2">
    <source>
        <dbReference type="ARBA" id="ARBA00022679"/>
    </source>
</evidence>
<dbReference type="CDD" id="cd01647">
    <property type="entry name" value="RT_LTR"/>
    <property type="match status" value="1"/>
</dbReference>
<name>A0AAV4BCB1_9GAST</name>
<dbReference type="FunFam" id="3.10.10.10:FF:000007">
    <property type="entry name" value="Retrovirus-related Pol polyprotein from transposon 17.6-like Protein"/>
    <property type="match status" value="1"/>
</dbReference>
<keyword evidence="11" id="KW-1185">Reference proteome</keyword>
<dbReference type="GO" id="GO:0008233">
    <property type="term" value="F:peptidase activity"/>
    <property type="evidence" value="ECO:0007669"/>
    <property type="project" value="UniProtKB-KW"/>
</dbReference>
<dbReference type="PANTHER" id="PTHR37984:SF5">
    <property type="entry name" value="PROTEIN NYNRIN-LIKE"/>
    <property type="match status" value="1"/>
</dbReference>
<comment type="caution">
    <text evidence="10">The sequence shown here is derived from an EMBL/GenBank/DDBJ whole genome shotgun (WGS) entry which is preliminary data.</text>
</comment>
<dbReference type="SUPFAM" id="SSF56672">
    <property type="entry name" value="DNA/RNA polymerases"/>
    <property type="match status" value="1"/>
</dbReference>
<evidence type="ECO:0000256" key="7">
    <source>
        <dbReference type="ARBA" id="ARBA00022918"/>
    </source>
</evidence>
<dbReference type="PANTHER" id="PTHR37984">
    <property type="entry name" value="PROTEIN CBG26694"/>
    <property type="match status" value="1"/>
</dbReference>
<dbReference type="Gene3D" id="3.10.10.10">
    <property type="entry name" value="HIV Type 1 Reverse Transcriptase, subunit A, domain 1"/>
    <property type="match status" value="1"/>
</dbReference>
<protein>
    <submittedName>
        <fullName evidence="10">Pol polyprotein</fullName>
    </submittedName>
</protein>
<evidence type="ECO:0000256" key="8">
    <source>
        <dbReference type="ARBA" id="ARBA00023268"/>
    </source>
</evidence>
<accession>A0AAV4BCB1</accession>
<dbReference type="Pfam" id="PF00078">
    <property type="entry name" value="RVT_1"/>
    <property type="match status" value="1"/>
</dbReference>
<evidence type="ECO:0000256" key="4">
    <source>
        <dbReference type="ARBA" id="ARBA00022722"/>
    </source>
</evidence>
<dbReference type="PROSITE" id="PS50878">
    <property type="entry name" value="RT_POL"/>
    <property type="match status" value="1"/>
</dbReference>
<dbReference type="InterPro" id="IPR041577">
    <property type="entry name" value="RT_RNaseH_2"/>
</dbReference>
<dbReference type="Gene3D" id="3.10.20.370">
    <property type="match status" value="1"/>
</dbReference>
<keyword evidence="2" id="KW-0808">Transferase</keyword>
<keyword evidence="3" id="KW-0548">Nucleotidyltransferase</keyword>
<keyword evidence="8" id="KW-0511">Multifunctional enzyme</keyword>
<organism evidence="10 11">
    <name type="scientific">Plakobranchus ocellatus</name>
    <dbReference type="NCBI Taxonomy" id="259542"/>
    <lineage>
        <taxon>Eukaryota</taxon>
        <taxon>Metazoa</taxon>
        <taxon>Spiralia</taxon>
        <taxon>Lophotrochozoa</taxon>
        <taxon>Mollusca</taxon>
        <taxon>Gastropoda</taxon>
        <taxon>Heterobranchia</taxon>
        <taxon>Euthyneura</taxon>
        <taxon>Panpulmonata</taxon>
        <taxon>Sacoglossa</taxon>
        <taxon>Placobranchoidea</taxon>
        <taxon>Plakobranchidae</taxon>
        <taxon>Plakobranchus</taxon>
    </lineage>
</organism>
<dbReference type="AlphaFoldDB" id="A0AAV4BCB1"/>
<evidence type="ECO:0000256" key="6">
    <source>
        <dbReference type="ARBA" id="ARBA00022801"/>
    </source>
</evidence>
<dbReference type="GO" id="GO:0003964">
    <property type="term" value="F:RNA-directed DNA polymerase activity"/>
    <property type="evidence" value="ECO:0007669"/>
    <property type="project" value="UniProtKB-KW"/>
</dbReference>
<feature type="domain" description="Reverse transcriptase" evidence="9">
    <location>
        <begin position="273"/>
        <end position="452"/>
    </location>
</feature>